<evidence type="ECO:0000313" key="2">
    <source>
        <dbReference type="Proteomes" id="UP000014680"/>
    </source>
</evidence>
<dbReference type="KEGG" id="eiv:EIN_227340"/>
<protein>
    <submittedName>
        <fullName evidence="1">Uncharacterized protein</fullName>
    </submittedName>
</protein>
<dbReference type="GeneID" id="14887093"/>
<dbReference type="EMBL" id="KB206756">
    <property type="protein sequence ID" value="ELP88321.1"/>
    <property type="molecule type" value="Genomic_DNA"/>
</dbReference>
<gene>
    <name evidence="1" type="ORF">EIN_227340</name>
</gene>
<dbReference type="AlphaFoldDB" id="A0A0A1U2L8"/>
<sequence>MEVEYPSFISQLFVVENDISKRQNLEERLKGKEYAKKFYKGVESNVSFISTNERSKKIFRLLFPYFLQSSSIEIIVIIFPFLDIEIIPLDHIQKVARLFIDDYKINQPLLMNVVLTILQKRTDCDDYYTTRICKNTINIDFLNSVRQIVKSKLSQSLIDVTIRGITVLKNSQPGLEYQLLMFHNDFQHTIEHIQTAFNIPIKSQILDMNETDCELFENKIYHSKTGEAARVTFCRIEGDRIYTLIHYKEAFVSPHKTDFDCEFVFNCTPTSIAIVDINTIEYVDEPKVGRSLQNLLIKLYTPPKLARSTNKCTCVIRATSTLLGKCNAIIVNFYSKTNNKMFKTKRKTTNIPVSYIQYFPSYANSISLTQNLYDYDFLNLVTEVMANKIDSFFNANEVWKSTLFTRAVHFCHIPLCSLAAPLMRIFTTDINFKSIQQSSPLNLQKEVEGIIPFIIDTAKNSKLRNYRELSVKTPTRTLHLAFHELPFTPRESCELMYYRDEGMGLPDPAVLQMIRENENYQQEIHYTLQDLLQGRFWVPTERKRKITPNTETYKMHKPLYLNATTVQALTKLGLKEESIASIIIDLNAAMDSYESARMVAYHFLPVEEKFASKFVEVTKKFYEDNKEDDLRVIDATVINKVSAMLFARMKRGLLPLVHGGTFTFEKDTTKILDKGEIGLITDSFLVEQADEVLLTSPFLEKDVIRKFRNVRDVRVVSARNVVFYSVEDEDYFTAINKFDPICNVIWDKTILNDVGDTVQWKFPLDQDLNPFEGTNYESFMSQYIRILSERCECRNKACIMSDILDQSREKEDTKCYIPQTTYEANFRTYFPPKIDVLLTTEMKVFLFLLDGFGNYRTHFNFSQISSCWTLQIVGNFDDPFVGFQMQEFLTTVDSFKVLDPFKNQNNALFYGMVYLLTQTTDVRVFALTCVLSKLLQSK</sequence>
<dbReference type="VEuPathDB" id="AmoebaDB:EIN_227340"/>
<evidence type="ECO:0000313" key="1">
    <source>
        <dbReference type="EMBL" id="ELP88321.1"/>
    </source>
</evidence>
<accession>A0A0A1U2L8</accession>
<proteinExistence type="predicted"/>
<dbReference type="Proteomes" id="UP000014680">
    <property type="component" value="Unassembled WGS sequence"/>
</dbReference>
<dbReference type="RefSeq" id="XP_004255092.1">
    <property type="nucleotide sequence ID" value="XM_004255044.1"/>
</dbReference>
<dbReference type="OMA" id="WIINFNY"/>
<keyword evidence="2" id="KW-1185">Reference proteome</keyword>
<name>A0A0A1U2L8_ENTIV</name>
<reference evidence="1 2" key="1">
    <citation type="submission" date="2012-10" db="EMBL/GenBank/DDBJ databases">
        <authorList>
            <person name="Zafar N."/>
            <person name="Inman J."/>
            <person name="Hall N."/>
            <person name="Lorenzi H."/>
            <person name="Caler E."/>
        </authorList>
    </citation>
    <scope>NUCLEOTIDE SEQUENCE [LARGE SCALE GENOMIC DNA]</scope>
    <source>
        <strain evidence="1 2">IP1</strain>
    </source>
</reference>
<dbReference type="OrthoDB" id="26329at2759"/>
<organism evidence="1 2">
    <name type="scientific">Entamoeba invadens IP1</name>
    <dbReference type="NCBI Taxonomy" id="370355"/>
    <lineage>
        <taxon>Eukaryota</taxon>
        <taxon>Amoebozoa</taxon>
        <taxon>Evosea</taxon>
        <taxon>Archamoebae</taxon>
        <taxon>Mastigamoebida</taxon>
        <taxon>Entamoebidae</taxon>
        <taxon>Entamoeba</taxon>
    </lineage>
</organism>